<feature type="region of interest" description="Disordered" evidence="1">
    <location>
        <begin position="310"/>
        <end position="330"/>
    </location>
</feature>
<evidence type="ECO:0000256" key="1">
    <source>
        <dbReference type="SAM" id="MobiDB-lite"/>
    </source>
</evidence>
<reference evidence="2 3" key="1">
    <citation type="journal article" date="2015" name="Int. J. Syst. Evol. Microbiol.">
        <title>Gemmobacter intermedius sp. nov., isolated from a white stork (Ciconia ciconia).</title>
        <authorList>
            <person name="Kampfer P."/>
            <person name="Jerzak L."/>
            <person name="Wilharm G."/>
            <person name="Golke J."/>
            <person name="Busse H.J."/>
            <person name="Glaeser S.P."/>
        </authorList>
    </citation>
    <scope>NUCLEOTIDE SEQUENCE [LARGE SCALE GENOMIC DNA]</scope>
    <source>
        <strain evidence="2 3">119/4</strain>
    </source>
</reference>
<protein>
    <recommendedName>
        <fullName evidence="4">Lipoprotein</fullName>
    </recommendedName>
</protein>
<feature type="region of interest" description="Disordered" evidence="1">
    <location>
        <begin position="203"/>
        <end position="252"/>
    </location>
</feature>
<gene>
    <name evidence="2" type="ORF">EP867_02395</name>
</gene>
<dbReference type="RefSeq" id="WP_128486613.1">
    <property type="nucleotide sequence ID" value="NZ_JBHLXB010000170.1"/>
</dbReference>
<dbReference type="Proteomes" id="UP000287168">
    <property type="component" value="Unassembled WGS sequence"/>
</dbReference>
<feature type="region of interest" description="Disordered" evidence="1">
    <location>
        <begin position="402"/>
        <end position="466"/>
    </location>
</feature>
<feature type="compositionally biased region" description="Low complexity" evidence="1">
    <location>
        <begin position="416"/>
        <end position="425"/>
    </location>
</feature>
<accession>A0A444MFB8</accession>
<name>A0A444MFB8_9RHOB</name>
<feature type="compositionally biased region" description="Basic and acidic residues" evidence="1">
    <location>
        <begin position="228"/>
        <end position="252"/>
    </location>
</feature>
<feature type="compositionally biased region" description="Basic and acidic residues" evidence="1">
    <location>
        <begin position="310"/>
        <end position="327"/>
    </location>
</feature>
<proteinExistence type="predicted"/>
<evidence type="ECO:0000313" key="2">
    <source>
        <dbReference type="EMBL" id="RWY44251.1"/>
    </source>
</evidence>
<comment type="caution">
    <text evidence="2">The sequence shown here is derived from an EMBL/GenBank/DDBJ whole genome shotgun (WGS) entry which is preliminary data.</text>
</comment>
<dbReference type="AlphaFoldDB" id="A0A444MFB8"/>
<dbReference type="EMBL" id="SBLC01000003">
    <property type="protein sequence ID" value="RWY44251.1"/>
    <property type="molecule type" value="Genomic_DNA"/>
</dbReference>
<feature type="compositionally biased region" description="Basic and acidic residues" evidence="1">
    <location>
        <begin position="82"/>
        <end position="96"/>
    </location>
</feature>
<evidence type="ECO:0000313" key="3">
    <source>
        <dbReference type="Proteomes" id="UP000287168"/>
    </source>
</evidence>
<dbReference type="OrthoDB" id="7798282at2"/>
<keyword evidence="3" id="KW-1185">Reference proteome</keyword>
<evidence type="ECO:0008006" key="4">
    <source>
        <dbReference type="Google" id="ProtNLM"/>
    </source>
</evidence>
<sequence>MVQQNRILTVSYGTFSCTLEGFNDPFGTMKAIAEYFRDLASEDRFFGAEPPQPDAAMLHRIAERELQRRVEARVTENSVVLRAEEDAPQVDEREPPKVTMPAAATEQSVPPQRPVLRGADAPEAGGETAAERLVRLRAASQARDAGAETAALPADVLQAAEGLEAQMPDLTDLTLDLAPESDLGEDLVAAGSRTAASLLAEAESLPAEEEPAPEAKSEGPAAAAENPKGWEVRRRQRQMERRRARRAAREAAAREAAATEAVATEAAAAEAPSVAPNFALADPDAPAPATDTTFSLDALEDSLAGFEAEARSDLANESRAPVPHEPEAGGDVQSLIARMTGQTAAEPEARPGPPRRVIRILREDAPAVARPAAAEAEAGTDSMIASLLGALAETTAAQASPVAPVEPAVNTAPSQEPVAPAAAEAEVARPPRPRRPERSGTATARPAPLRPLRERAEAAPATPAAQVSVERLIRQVGSEMEEPATRRRTSTIAHLKAAVAATVAERMIPGLRREAKDETVVYRNDLADAVSLEDQGRSLPADRVAPLVLVSSQRVERAPAPVVAEEMGEVAAPARPRRVSSAVLAEALAPEPVSPRSAGRSIEQATRLLESAAQALLASADEPVFTRPQLMREAALDARGFSRDEALIAFGTLLREGRILRASRGLFTLAEDGAAA</sequence>
<feature type="region of interest" description="Disordered" evidence="1">
    <location>
        <begin position="82"/>
        <end position="127"/>
    </location>
</feature>
<feature type="compositionally biased region" description="Basic and acidic residues" evidence="1">
    <location>
        <begin position="426"/>
        <end position="438"/>
    </location>
</feature>
<organism evidence="2 3">
    <name type="scientific">Falsigemmobacter intermedius</name>
    <dbReference type="NCBI Taxonomy" id="1553448"/>
    <lineage>
        <taxon>Bacteria</taxon>
        <taxon>Pseudomonadati</taxon>
        <taxon>Pseudomonadota</taxon>
        <taxon>Alphaproteobacteria</taxon>
        <taxon>Rhodobacterales</taxon>
        <taxon>Paracoccaceae</taxon>
        <taxon>Falsigemmobacter</taxon>
    </lineage>
</organism>
<dbReference type="PROSITE" id="PS51257">
    <property type="entry name" value="PROKAR_LIPOPROTEIN"/>
    <property type="match status" value="1"/>
</dbReference>